<name>X1BNX7_9ZZZZ</name>
<feature type="domain" description="Flavodoxin-like" evidence="1">
    <location>
        <begin position="3"/>
        <end position="101"/>
    </location>
</feature>
<feature type="non-terminal residue" evidence="2">
    <location>
        <position position="101"/>
    </location>
</feature>
<dbReference type="GO" id="GO:0010181">
    <property type="term" value="F:FMN binding"/>
    <property type="evidence" value="ECO:0007669"/>
    <property type="project" value="InterPro"/>
</dbReference>
<dbReference type="InterPro" id="IPR008254">
    <property type="entry name" value="Flavodoxin/NO_synth"/>
</dbReference>
<evidence type="ECO:0000259" key="1">
    <source>
        <dbReference type="PROSITE" id="PS50902"/>
    </source>
</evidence>
<evidence type="ECO:0000313" key="2">
    <source>
        <dbReference type="EMBL" id="GAG82897.1"/>
    </source>
</evidence>
<dbReference type="Pfam" id="PF12724">
    <property type="entry name" value="Flavodoxin_5"/>
    <property type="match status" value="1"/>
</dbReference>
<sequence>METTIYYFTGTGNSLKAARDLCEKLKGCELIPIAKVWEMEDLVSTSKKVGFFFPLYYSGLPKIVLDFVKELEVYKSNYFFACVTSAEDLNEYPLQQIEKIL</sequence>
<dbReference type="InterPro" id="IPR047964">
    <property type="entry name" value="EFR1-like"/>
</dbReference>
<dbReference type="NCBIfam" id="NF038196">
    <property type="entry name" value="ferrodoxin_EFR1"/>
    <property type="match status" value="1"/>
</dbReference>
<dbReference type="AlphaFoldDB" id="X1BNX7"/>
<protein>
    <recommendedName>
        <fullName evidence="1">Flavodoxin-like domain-containing protein</fullName>
    </recommendedName>
</protein>
<gene>
    <name evidence="2" type="ORF">S01H4_28169</name>
</gene>
<dbReference type="EMBL" id="BART01013935">
    <property type="protein sequence ID" value="GAG82897.1"/>
    <property type="molecule type" value="Genomic_DNA"/>
</dbReference>
<dbReference type="InterPro" id="IPR029039">
    <property type="entry name" value="Flavoprotein-like_sf"/>
</dbReference>
<organism evidence="2">
    <name type="scientific">marine sediment metagenome</name>
    <dbReference type="NCBI Taxonomy" id="412755"/>
    <lineage>
        <taxon>unclassified sequences</taxon>
        <taxon>metagenomes</taxon>
        <taxon>ecological metagenomes</taxon>
    </lineage>
</organism>
<dbReference type="SUPFAM" id="SSF52218">
    <property type="entry name" value="Flavoproteins"/>
    <property type="match status" value="1"/>
</dbReference>
<dbReference type="PROSITE" id="PS50902">
    <property type="entry name" value="FLAVODOXIN_LIKE"/>
    <property type="match status" value="1"/>
</dbReference>
<reference evidence="2" key="1">
    <citation type="journal article" date="2014" name="Front. Microbiol.">
        <title>High frequency of phylogenetically diverse reductive dehalogenase-homologous genes in deep subseafloor sedimentary metagenomes.</title>
        <authorList>
            <person name="Kawai M."/>
            <person name="Futagami T."/>
            <person name="Toyoda A."/>
            <person name="Takaki Y."/>
            <person name="Nishi S."/>
            <person name="Hori S."/>
            <person name="Arai W."/>
            <person name="Tsubouchi T."/>
            <person name="Morono Y."/>
            <person name="Uchiyama I."/>
            <person name="Ito T."/>
            <person name="Fujiyama A."/>
            <person name="Inagaki F."/>
            <person name="Takami H."/>
        </authorList>
    </citation>
    <scope>NUCLEOTIDE SEQUENCE</scope>
    <source>
        <strain evidence="2">Expedition CK06-06</strain>
    </source>
</reference>
<dbReference type="Gene3D" id="3.40.50.360">
    <property type="match status" value="1"/>
</dbReference>
<proteinExistence type="predicted"/>
<accession>X1BNX7</accession>
<dbReference type="InterPro" id="IPR026816">
    <property type="entry name" value="Flavodoxin_dom"/>
</dbReference>
<comment type="caution">
    <text evidence="2">The sequence shown here is derived from an EMBL/GenBank/DDBJ whole genome shotgun (WGS) entry which is preliminary data.</text>
</comment>